<dbReference type="Pfam" id="PF00107">
    <property type="entry name" value="ADH_zinc_N"/>
    <property type="match status" value="1"/>
</dbReference>
<organism evidence="4 5">
    <name type="scientific">Ferrovibrio xuzhouensis</name>
    <dbReference type="NCBI Taxonomy" id="1576914"/>
    <lineage>
        <taxon>Bacteria</taxon>
        <taxon>Pseudomonadati</taxon>
        <taxon>Pseudomonadota</taxon>
        <taxon>Alphaproteobacteria</taxon>
        <taxon>Rhodospirillales</taxon>
        <taxon>Rhodospirillaceae</taxon>
        <taxon>Ferrovibrio</taxon>
    </lineage>
</organism>
<dbReference type="InterPro" id="IPR013149">
    <property type="entry name" value="ADH-like_C"/>
</dbReference>
<dbReference type="CDD" id="cd05286">
    <property type="entry name" value="QOR2"/>
    <property type="match status" value="1"/>
</dbReference>
<sequence length="324" mass="34481">MVHAIRIHTPGGPEMMKWETIEVGDPGPGQIRLKNTAAGLNYIDTYHRSGLYKLPLPLVLGMEGAGTVTAVGSGVADIKVGDRVAYASQPLGSYSEERLMQADRVVVLPDGITDQQAAGMMLKGMTAEYLVRRTYKIKPGDTVLFHAAAGGVGLIFGQWAKALGATVIGTVGSADKAELARQYGYDHLINYRTENFVERVKEITKGAGVPVVYDGVGKDTWPASLDCLQPFGLMASFGSASGPVPPFDVNILAGRGSLYVTRPTLVTYTAKRADLVGSANALFDVVKSGKVKIEIKQTYALKDAAQAHADLEARKTTGSTLLLP</sequence>
<dbReference type="SUPFAM" id="SSF50129">
    <property type="entry name" value="GroES-like"/>
    <property type="match status" value="1"/>
</dbReference>
<dbReference type="Gene3D" id="3.90.180.10">
    <property type="entry name" value="Medium-chain alcohol dehydrogenases, catalytic domain"/>
    <property type="match status" value="1"/>
</dbReference>
<dbReference type="InterPro" id="IPR036291">
    <property type="entry name" value="NAD(P)-bd_dom_sf"/>
</dbReference>
<evidence type="ECO:0000313" key="5">
    <source>
        <dbReference type="Proteomes" id="UP001595711"/>
    </source>
</evidence>
<dbReference type="Gene3D" id="3.40.50.720">
    <property type="entry name" value="NAD(P)-binding Rossmann-like Domain"/>
    <property type="match status" value="1"/>
</dbReference>
<gene>
    <name evidence="4" type="ORF">ACFOOQ_06485</name>
</gene>
<dbReference type="PROSITE" id="PS01162">
    <property type="entry name" value="QOR_ZETA_CRYSTAL"/>
    <property type="match status" value="1"/>
</dbReference>
<name>A0ABV7VEZ3_9PROT</name>
<dbReference type="InterPro" id="IPR020843">
    <property type="entry name" value="ER"/>
</dbReference>
<evidence type="ECO:0000259" key="3">
    <source>
        <dbReference type="SMART" id="SM00829"/>
    </source>
</evidence>
<reference evidence="5" key="1">
    <citation type="journal article" date="2019" name="Int. J. Syst. Evol. Microbiol.">
        <title>The Global Catalogue of Microorganisms (GCM) 10K type strain sequencing project: providing services to taxonomists for standard genome sequencing and annotation.</title>
        <authorList>
            <consortium name="The Broad Institute Genomics Platform"/>
            <consortium name="The Broad Institute Genome Sequencing Center for Infectious Disease"/>
            <person name="Wu L."/>
            <person name="Ma J."/>
        </authorList>
    </citation>
    <scope>NUCLEOTIDE SEQUENCE [LARGE SCALE GENOMIC DNA]</scope>
    <source>
        <strain evidence="5">KCTC 42182</strain>
    </source>
</reference>
<evidence type="ECO:0000256" key="1">
    <source>
        <dbReference type="ARBA" id="ARBA00022857"/>
    </source>
</evidence>
<dbReference type="InterPro" id="IPR013154">
    <property type="entry name" value="ADH-like_N"/>
</dbReference>
<dbReference type="NCBIfam" id="NF008024">
    <property type="entry name" value="PRK10754.1"/>
    <property type="match status" value="1"/>
</dbReference>
<dbReference type="InterPro" id="IPR002364">
    <property type="entry name" value="Quin_OxRdtase/zeta-crystal_CS"/>
</dbReference>
<comment type="caution">
    <text evidence="4">The sequence shown here is derived from an EMBL/GenBank/DDBJ whole genome shotgun (WGS) entry which is preliminary data.</text>
</comment>
<accession>A0ABV7VEZ3</accession>
<dbReference type="InterPro" id="IPR011032">
    <property type="entry name" value="GroES-like_sf"/>
</dbReference>
<evidence type="ECO:0000256" key="2">
    <source>
        <dbReference type="ARBA" id="ARBA00023002"/>
    </source>
</evidence>
<dbReference type="PANTHER" id="PTHR48106:SF13">
    <property type="entry name" value="QUINONE OXIDOREDUCTASE-RELATED"/>
    <property type="match status" value="1"/>
</dbReference>
<dbReference type="PANTHER" id="PTHR48106">
    <property type="entry name" value="QUINONE OXIDOREDUCTASE PIG3-RELATED"/>
    <property type="match status" value="1"/>
</dbReference>
<dbReference type="InterPro" id="IPR047618">
    <property type="entry name" value="QOR-like"/>
</dbReference>
<dbReference type="Pfam" id="PF08240">
    <property type="entry name" value="ADH_N"/>
    <property type="match status" value="1"/>
</dbReference>
<proteinExistence type="predicted"/>
<dbReference type="SMART" id="SM00829">
    <property type="entry name" value="PKS_ER"/>
    <property type="match status" value="1"/>
</dbReference>
<dbReference type="SUPFAM" id="SSF51735">
    <property type="entry name" value="NAD(P)-binding Rossmann-fold domains"/>
    <property type="match status" value="1"/>
</dbReference>
<keyword evidence="2" id="KW-0560">Oxidoreductase</keyword>
<dbReference type="Proteomes" id="UP001595711">
    <property type="component" value="Unassembled WGS sequence"/>
</dbReference>
<keyword evidence="1" id="KW-0521">NADP</keyword>
<dbReference type="RefSeq" id="WP_379723262.1">
    <property type="nucleotide sequence ID" value="NZ_JBHRYJ010000001.1"/>
</dbReference>
<keyword evidence="5" id="KW-1185">Reference proteome</keyword>
<feature type="domain" description="Enoyl reductase (ER)" evidence="3">
    <location>
        <begin position="11"/>
        <end position="322"/>
    </location>
</feature>
<dbReference type="EMBL" id="JBHRYJ010000001">
    <property type="protein sequence ID" value="MFC3675181.1"/>
    <property type="molecule type" value="Genomic_DNA"/>
</dbReference>
<protein>
    <submittedName>
        <fullName evidence="4">Quinone oxidoreductase family protein</fullName>
    </submittedName>
</protein>
<evidence type="ECO:0000313" key="4">
    <source>
        <dbReference type="EMBL" id="MFC3675181.1"/>
    </source>
</evidence>